<evidence type="ECO:0000313" key="1">
    <source>
        <dbReference type="EnsemblMetazoa" id="MESCA010921-PA"/>
    </source>
</evidence>
<organism evidence="1 2">
    <name type="scientific">Megaselia scalaris</name>
    <name type="common">Humpbacked fly</name>
    <name type="synonym">Phora scalaris</name>
    <dbReference type="NCBI Taxonomy" id="36166"/>
    <lineage>
        <taxon>Eukaryota</taxon>
        <taxon>Metazoa</taxon>
        <taxon>Ecdysozoa</taxon>
        <taxon>Arthropoda</taxon>
        <taxon>Hexapoda</taxon>
        <taxon>Insecta</taxon>
        <taxon>Pterygota</taxon>
        <taxon>Neoptera</taxon>
        <taxon>Endopterygota</taxon>
        <taxon>Diptera</taxon>
        <taxon>Brachycera</taxon>
        <taxon>Muscomorpha</taxon>
        <taxon>Platypezoidea</taxon>
        <taxon>Phoridae</taxon>
        <taxon>Megaseliini</taxon>
        <taxon>Megaselia</taxon>
    </lineage>
</organism>
<dbReference type="EMBL" id="CAQQ02377340">
    <property type="status" value="NOT_ANNOTATED_CDS"/>
    <property type="molecule type" value="Genomic_DNA"/>
</dbReference>
<accession>T1H3T4</accession>
<protein>
    <submittedName>
        <fullName evidence="1">Uncharacterized protein</fullName>
    </submittedName>
</protein>
<reference evidence="1" key="2">
    <citation type="submission" date="2015-06" db="UniProtKB">
        <authorList>
            <consortium name="EnsemblMetazoa"/>
        </authorList>
    </citation>
    <scope>IDENTIFICATION</scope>
</reference>
<evidence type="ECO:0000313" key="2">
    <source>
        <dbReference type="Proteomes" id="UP000015102"/>
    </source>
</evidence>
<dbReference type="Proteomes" id="UP000015102">
    <property type="component" value="Unassembled WGS sequence"/>
</dbReference>
<sequence length="81" mass="9331">MTACQNTDCEVLSVSKLSPLCVTLKLRPDRGILNSRLSLIIKENFQNVYFFFNNKVAEDFWEARKRLVGSSEKMTAERTDL</sequence>
<proteinExistence type="predicted"/>
<dbReference type="HOGENOM" id="CLU_2576568_0_0_1"/>
<keyword evidence="2" id="KW-1185">Reference proteome</keyword>
<reference evidence="2" key="1">
    <citation type="submission" date="2013-02" db="EMBL/GenBank/DDBJ databases">
        <authorList>
            <person name="Hughes D."/>
        </authorList>
    </citation>
    <scope>NUCLEOTIDE SEQUENCE</scope>
    <source>
        <strain>Durham</strain>
        <strain evidence="2">NC isolate 2 -- Noor lab</strain>
    </source>
</reference>
<dbReference type="EnsemblMetazoa" id="MESCA010921-RA">
    <property type="protein sequence ID" value="MESCA010921-PA"/>
    <property type="gene ID" value="MESCA010921"/>
</dbReference>
<name>T1H3T4_MEGSC</name>
<dbReference type="AlphaFoldDB" id="T1H3T4"/>
<dbReference type="EMBL" id="CAQQ02377341">
    <property type="status" value="NOT_ANNOTATED_CDS"/>
    <property type="molecule type" value="Genomic_DNA"/>
</dbReference>